<keyword evidence="1" id="KW-0547">Nucleotide-binding</keyword>
<keyword evidence="2" id="KW-0067">ATP-binding</keyword>
<gene>
    <name evidence="3" type="ORF">CTEN210_11081</name>
</gene>
<protein>
    <submittedName>
        <fullName evidence="3">Uncharacterized protein</fullName>
    </submittedName>
</protein>
<dbReference type="GO" id="GO:0016887">
    <property type="term" value="F:ATP hydrolysis activity"/>
    <property type="evidence" value="ECO:0007669"/>
    <property type="project" value="TreeGrafter"/>
</dbReference>
<accession>A0AAD3H8S6</accession>
<evidence type="ECO:0000313" key="4">
    <source>
        <dbReference type="Proteomes" id="UP001054902"/>
    </source>
</evidence>
<evidence type="ECO:0000256" key="2">
    <source>
        <dbReference type="ARBA" id="ARBA00022840"/>
    </source>
</evidence>
<dbReference type="GO" id="GO:0034605">
    <property type="term" value="P:cellular response to heat"/>
    <property type="evidence" value="ECO:0007669"/>
    <property type="project" value="TreeGrafter"/>
</dbReference>
<dbReference type="Proteomes" id="UP001054902">
    <property type="component" value="Unassembled WGS sequence"/>
</dbReference>
<dbReference type="AlphaFoldDB" id="A0AAD3H8S6"/>
<dbReference type="PANTHER" id="PTHR11638:SF176">
    <property type="entry name" value="HEAT SHOCK PROTEIN 78, MITOCHONDRIAL"/>
    <property type="match status" value="1"/>
</dbReference>
<dbReference type="InterPro" id="IPR027417">
    <property type="entry name" value="P-loop_NTPase"/>
</dbReference>
<comment type="caution">
    <text evidence="3">The sequence shown here is derived from an EMBL/GenBank/DDBJ whole genome shotgun (WGS) entry which is preliminary data.</text>
</comment>
<sequence length="179" mass="19662">MLAATIKRLAAKSQVYKLSRYASSQAHLLDTRDVRLMKSICNPNPFTTNAFANRQFDVLKLSAQKRLLSSQQMPPFMNQQQKPGEALAQYSTDLTELAAQGKLDPVIGRHEEIRRTLQILARRTKNNPVLIGEAGVGKTAIAEGLAQRIVSGNVPQSMKDKKVVSLDITALISGAMFKG</sequence>
<proteinExistence type="predicted"/>
<reference evidence="3 4" key="1">
    <citation type="journal article" date="2021" name="Sci. Rep.">
        <title>The genome of the diatom Chaetoceros tenuissimus carries an ancient integrated fragment of an extant virus.</title>
        <authorList>
            <person name="Hongo Y."/>
            <person name="Kimura K."/>
            <person name="Takaki Y."/>
            <person name="Yoshida Y."/>
            <person name="Baba S."/>
            <person name="Kobayashi G."/>
            <person name="Nagasaki K."/>
            <person name="Hano T."/>
            <person name="Tomaru Y."/>
        </authorList>
    </citation>
    <scope>NUCLEOTIDE SEQUENCE [LARGE SCALE GENOMIC DNA]</scope>
    <source>
        <strain evidence="3 4">NIES-3715</strain>
    </source>
</reference>
<dbReference type="PANTHER" id="PTHR11638">
    <property type="entry name" value="ATP-DEPENDENT CLP PROTEASE"/>
    <property type="match status" value="1"/>
</dbReference>
<organism evidence="3 4">
    <name type="scientific">Chaetoceros tenuissimus</name>
    <dbReference type="NCBI Taxonomy" id="426638"/>
    <lineage>
        <taxon>Eukaryota</taxon>
        <taxon>Sar</taxon>
        <taxon>Stramenopiles</taxon>
        <taxon>Ochrophyta</taxon>
        <taxon>Bacillariophyta</taxon>
        <taxon>Coscinodiscophyceae</taxon>
        <taxon>Chaetocerotophycidae</taxon>
        <taxon>Chaetocerotales</taxon>
        <taxon>Chaetocerotaceae</taxon>
        <taxon>Chaetoceros</taxon>
    </lineage>
</organism>
<dbReference type="InterPro" id="IPR050130">
    <property type="entry name" value="ClpA_ClpB"/>
</dbReference>
<keyword evidence="4" id="KW-1185">Reference proteome</keyword>
<dbReference type="EMBL" id="BLLK01000047">
    <property type="protein sequence ID" value="GFH54605.1"/>
    <property type="molecule type" value="Genomic_DNA"/>
</dbReference>
<name>A0AAD3H8S6_9STRA</name>
<dbReference type="GO" id="GO:0005524">
    <property type="term" value="F:ATP binding"/>
    <property type="evidence" value="ECO:0007669"/>
    <property type="project" value="UniProtKB-KW"/>
</dbReference>
<dbReference type="CDD" id="cd00009">
    <property type="entry name" value="AAA"/>
    <property type="match status" value="1"/>
</dbReference>
<evidence type="ECO:0000313" key="3">
    <source>
        <dbReference type="EMBL" id="GFH54605.1"/>
    </source>
</evidence>
<dbReference type="Gene3D" id="3.40.50.300">
    <property type="entry name" value="P-loop containing nucleotide triphosphate hydrolases"/>
    <property type="match status" value="1"/>
</dbReference>
<evidence type="ECO:0000256" key="1">
    <source>
        <dbReference type="ARBA" id="ARBA00022741"/>
    </source>
</evidence>
<dbReference type="GO" id="GO:0005737">
    <property type="term" value="C:cytoplasm"/>
    <property type="evidence" value="ECO:0007669"/>
    <property type="project" value="TreeGrafter"/>
</dbReference>
<dbReference type="SUPFAM" id="SSF52540">
    <property type="entry name" value="P-loop containing nucleoside triphosphate hydrolases"/>
    <property type="match status" value="1"/>
</dbReference>